<dbReference type="AlphaFoldDB" id="A0A7X0VPQ4"/>
<dbReference type="SUPFAM" id="SSF158472">
    <property type="entry name" value="HAMP domain-like"/>
    <property type="match status" value="1"/>
</dbReference>
<dbReference type="Pfam" id="PF02518">
    <property type="entry name" value="HATPase_c"/>
    <property type="match status" value="1"/>
</dbReference>
<evidence type="ECO:0000256" key="2">
    <source>
        <dbReference type="ARBA" id="ARBA00022475"/>
    </source>
</evidence>
<dbReference type="InterPro" id="IPR050640">
    <property type="entry name" value="Bact_2-comp_sensor_kinase"/>
</dbReference>
<evidence type="ECO:0000256" key="12">
    <source>
        <dbReference type="SAM" id="Phobius"/>
    </source>
</evidence>
<keyword evidence="11 12" id="KW-0472">Membrane</keyword>
<name>A0A7X0VPQ4_9CLOT</name>
<dbReference type="InterPro" id="IPR010559">
    <property type="entry name" value="Sig_transdc_His_kin_internal"/>
</dbReference>
<dbReference type="PANTHER" id="PTHR34220">
    <property type="entry name" value="SENSOR HISTIDINE KINASE YPDA"/>
    <property type="match status" value="1"/>
</dbReference>
<dbReference type="Pfam" id="PF02743">
    <property type="entry name" value="dCache_1"/>
    <property type="match status" value="1"/>
</dbReference>
<protein>
    <submittedName>
        <fullName evidence="14">Sensor histidine kinase</fullName>
    </submittedName>
</protein>
<evidence type="ECO:0000256" key="7">
    <source>
        <dbReference type="ARBA" id="ARBA00022777"/>
    </source>
</evidence>
<evidence type="ECO:0000259" key="13">
    <source>
        <dbReference type="PROSITE" id="PS50885"/>
    </source>
</evidence>
<dbReference type="Gene3D" id="3.30.565.10">
    <property type="entry name" value="Histidine kinase-like ATPase, C-terminal domain"/>
    <property type="match status" value="1"/>
</dbReference>
<evidence type="ECO:0000256" key="4">
    <source>
        <dbReference type="ARBA" id="ARBA00022679"/>
    </source>
</evidence>
<evidence type="ECO:0000256" key="1">
    <source>
        <dbReference type="ARBA" id="ARBA00004651"/>
    </source>
</evidence>
<evidence type="ECO:0000313" key="15">
    <source>
        <dbReference type="Proteomes" id="UP000585258"/>
    </source>
</evidence>
<dbReference type="PROSITE" id="PS50885">
    <property type="entry name" value="HAMP"/>
    <property type="match status" value="1"/>
</dbReference>
<evidence type="ECO:0000256" key="3">
    <source>
        <dbReference type="ARBA" id="ARBA00022553"/>
    </source>
</evidence>
<comment type="subcellular location">
    <subcellularLocation>
        <location evidence="1">Cell membrane</location>
        <topology evidence="1">Multi-pass membrane protein</topology>
    </subcellularLocation>
</comment>
<keyword evidence="10" id="KW-0902">Two-component regulatory system</keyword>
<dbReference type="GO" id="GO:0000155">
    <property type="term" value="F:phosphorelay sensor kinase activity"/>
    <property type="evidence" value="ECO:0007669"/>
    <property type="project" value="InterPro"/>
</dbReference>
<keyword evidence="6" id="KW-0547">Nucleotide-binding</keyword>
<dbReference type="GO" id="GO:0005524">
    <property type="term" value="F:ATP binding"/>
    <property type="evidence" value="ECO:0007669"/>
    <property type="project" value="UniProtKB-KW"/>
</dbReference>
<dbReference type="GO" id="GO:0005886">
    <property type="term" value="C:plasma membrane"/>
    <property type="evidence" value="ECO:0007669"/>
    <property type="project" value="UniProtKB-SubCell"/>
</dbReference>
<organism evidence="14 15">
    <name type="scientific">Clostridium gasigenes</name>
    <dbReference type="NCBI Taxonomy" id="94869"/>
    <lineage>
        <taxon>Bacteria</taxon>
        <taxon>Bacillati</taxon>
        <taxon>Bacillota</taxon>
        <taxon>Clostridia</taxon>
        <taxon>Eubacteriales</taxon>
        <taxon>Clostridiaceae</taxon>
        <taxon>Clostridium</taxon>
    </lineage>
</organism>
<evidence type="ECO:0000256" key="11">
    <source>
        <dbReference type="ARBA" id="ARBA00023136"/>
    </source>
</evidence>
<gene>
    <name evidence="14" type="ORF">H7E68_00345</name>
</gene>
<keyword evidence="7 14" id="KW-0418">Kinase</keyword>
<evidence type="ECO:0000256" key="10">
    <source>
        <dbReference type="ARBA" id="ARBA00023012"/>
    </source>
</evidence>
<evidence type="ECO:0000256" key="6">
    <source>
        <dbReference type="ARBA" id="ARBA00022741"/>
    </source>
</evidence>
<dbReference type="Pfam" id="PF00672">
    <property type="entry name" value="HAMP"/>
    <property type="match status" value="1"/>
</dbReference>
<dbReference type="Gene3D" id="6.10.340.10">
    <property type="match status" value="1"/>
</dbReference>
<dbReference type="InterPro" id="IPR036890">
    <property type="entry name" value="HATPase_C_sf"/>
</dbReference>
<keyword evidence="9 12" id="KW-1133">Transmembrane helix</keyword>
<reference evidence="14 15" key="1">
    <citation type="submission" date="2020-08" db="EMBL/GenBank/DDBJ databases">
        <title>Clostridia isolated from Swiss meat.</title>
        <authorList>
            <person name="Wambui J."/>
            <person name="Stevens M.J.A."/>
            <person name="Stephan R."/>
        </authorList>
    </citation>
    <scope>NUCLEOTIDE SEQUENCE [LARGE SCALE GENOMIC DNA]</scope>
    <source>
        <strain evidence="14 15">CM001</strain>
    </source>
</reference>
<dbReference type="SMART" id="SM00304">
    <property type="entry name" value="HAMP"/>
    <property type="match status" value="1"/>
</dbReference>
<dbReference type="Proteomes" id="UP000585258">
    <property type="component" value="Unassembled WGS sequence"/>
</dbReference>
<feature type="transmembrane region" description="Helical" evidence="12">
    <location>
        <begin position="298"/>
        <end position="321"/>
    </location>
</feature>
<dbReference type="InterPro" id="IPR003660">
    <property type="entry name" value="HAMP_dom"/>
</dbReference>
<sequence>MKINRNSIIFKLFCILFTLLISIAILVGMWTIKDTNKIMKQEMYRMNNQVLGEIGNNILILLSNVETIMDDIVVNNKLIETLSIPKENIPKDKKSIKSMNAYVQGLLIDKVFSYSKFNMKPELYVIGKNGLTYSTYSKTKYDVEGIENNQWYKDIINSTDNTVLINTYKDEAGIGPYKYIFKMGRPIKDLITGEVLGVLIIDISEKMLYDRYSESLSDGRYIYIVDGNGKIISSKDKRSIGMHYEDTIDKYRDNNIILKDNIEFMEIKSNINDDGWRIIEDLPLKVIREPAMQITRRLLIVLLILIIISIGVSYKLSLWITRPILNIKNRMKEVKSGNLKIEAESECRGDEIVQLEDAFNSMVKKLDYYIDEIKREEQEKRVAELSFLQAQINPHFLYNTLSGIRFLISMNKNEEAEEMVYRFTRLLRALLPKASECITLKEEIDNIKNYVELQKMRYPGAFTFSCDIEDKINDYNVPSFILQPIVENAILYSMEKENNKGIISIVGYRNKDGIRIVVKDNGIGMSESKIEGVLKREGSVNRVGVINVHERIGLNYGSEYGLNINSIEGKGTKVIFILPS</sequence>
<dbReference type="EMBL" id="JACKWY010000001">
    <property type="protein sequence ID" value="MBB6713178.1"/>
    <property type="molecule type" value="Genomic_DNA"/>
</dbReference>
<dbReference type="SUPFAM" id="SSF55874">
    <property type="entry name" value="ATPase domain of HSP90 chaperone/DNA topoisomerase II/histidine kinase"/>
    <property type="match status" value="1"/>
</dbReference>
<accession>A0A7X0VPQ4</accession>
<keyword evidence="4" id="KW-0808">Transferase</keyword>
<evidence type="ECO:0000256" key="5">
    <source>
        <dbReference type="ARBA" id="ARBA00022692"/>
    </source>
</evidence>
<evidence type="ECO:0000256" key="8">
    <source>
        <dbReference type="ARBA" id="ARBA00022840"/>
    </source>
</evidence>
<dbReference type="Pfam" id="PF06580">
    <property type="entry name" value="His_kinase"/>
    <property type="match status" value="1"/>
</dbReference>
<evidence type="ECO:0000256" key="9">
    <source>
        <dbReference type="ARBA" id="ARBA00022989"/>
    </source>
</evidence>
<dbReference type="RefSeq" id="WP_185163053.1">
    <property type="nucleotide sequence ID" value="NZ_JACKWY010000001.1"/>
</dbReference>
<proteinExistence type="predicted"/>
<feature type="domain" description="HAMP" evidence="13">
    <location>
        <begin position="318"/>
        <end position="371"/>
    </location>
</feature>
<dbReference type="Gene3D" id="3.30.450.20">
    <property type="entry name" value="PAS domain"/>
    <property type="match status" value="2"/>
</dbReference>
<dbReference type="InterPro" id="IPR033479">
    <property type="entry name" value="dCache_1"/>
</dbReference>
<dbReference type="InterPro" id="IPR003594">
    <property type="entry name" value="HATPase_dom"/>
</dbReference>
<keyword evidence="3" id="KW-0597">Phosphoprotein</keyword>
<feature type="transmembrane region" description="Helical" evidence="12">
    <location>
        <begin position="12"/>
        <end position="32"/>
    </location>
</feature>
<evidence type="ECO:0000313" key="14">
    <source>
        <dbReference type="EMBL" id="MBB6713178.1"/>
    </source>
</evidence>
<comment type="caution">
    <text evidence="14">The sequence shown here is derived from an EMBL/GenBank/DDBJ whole genome shotgun (WGS) entry which is preliminary data.</text>
</comment>
<keyword evidence="2" id="KW-1003">Cell membrane</keyword>
<dbReference type="CDD" id="cd06225">
    <property type="entry name" value="HAMP"/>
    <property type="match status" value="1"/>
</dbReference>
<keyword evidence="5 12" id="KW-0812">Transmembrane</keyword>
<dbReference type="PANTHER" id="PTHR34220:SF11">
    <property type="entry name" value="SENSOR PROTEIN KINASE HPTS"/>
    <property type="match status" value="1"/>
</dbReference>
<keyword evidence="8" id="KW-0067">ATP-binding</keyword>